<proteinExistence type="predicted"/>
<feature type="domain" description="C2 NT-type" evidence="7">
    <location>
        <begin position="8"/>
        <end position="157"/>
    </location>
</feature>
<keyword evidence="3" id="KW-0967">Endosome</keyword>
<dbReference type="PROSITE" id="PS51848">
    <property type="entry name" value="BMERB"/>
    <property type="match status" value="1"/>
</dbReference>
<dbReference type="InterPro" id="IPR022735">
    <property type="entry name" value="bMERB_dom"/>
</dbReference>
<feature type="region of interest" description="Disordered" evidence="5">
    <location>
        <begin position="182"/>
        <end position="225"/>
    </location>
</feature>
<dbReference type="FunFam" id="1.10.418.10:FF:000023">
    <property type="entry name" value="EH domain-binding protein 1 isoform X1"/>
    <property type="match status" value="1"/>
</dbReference>
<dbReference type="SMART" id="SM01203">
    <property type="entry name" value="DUF3585"/>
    <property type="match status" value="1"/>
</dbReference>
<evidence type="ECO:0000256" key="3">
    <source>
        <dbReference type="ARBA" id="ARBA00022753"/>
    </source>
</evidence>
<evidence type="ECO:0000256" key="4">
    <source>
        <dbReference type="ARBA" id="ARBA00023054"/>
    </source>
</evidence>
<organism evidence="9 10">
    <name type="scientific">Echeneis naucrates</name>
    <name type="common">Live sharksucker</name>
    <dbReference type="NCBI Taxonomy" id="173247"/>
    <lineage>
        <taxon>Eukaryota</taxon>
        <taxon>Metazoa</taxon>
        <taxon>Chordata</taxon>
        <taxon>Craniata</taxon>
        <taxon>Vertebrata</taxon>
        <taxon>Euteleostomi</taxon>
        <taxon>Actinopterygii</taxon>
        <taxon>Neopterygii</taxon>
        <taxon>Teleostei</taxon>
        <taxon>Neoteleostei</taxon>
        <taxon>Acanthomorphata</taxon>
        <taxon>Carangaria</taxon>
        <taxon>Carangiformes</taxon>
        <taxon>Echeneidae</taxon>
        <taxon>Echeneis</taxon>
    </lineage>
</organism>
<dbReference type="Pfam" id="PF12130">
    <property type="entry name" value="bMERB_dom"/>
    <property type="match status" value="1"/>
</dbReference>
<dbReference type="Proteomes" id="UP000472264">
    <property type="component" value="Chromosome 14"/>
</dbReference>
<feature type="compositionally biased region" description="Basic and acidic residues" evidence="5">
    <location>
        <begin position="196"/>
        <end position="221"/>
    </location>
</feature>
<keyword evidence="4" id="KW-0175">Coiled coil</keyword>
<comment type="subcellular location">
    <subcellularLocation>
        <location evidence="1">Endosome</location>
    </subcellularLocation>
</comment>
<dbReference type="InterPro" id="IPR036872">
    <property type="entry name" value="CH_dom_sf"/>
</dbReference>
<dbReference type="CDD" id="cd21198">
    <property type="entry name" value="CH_EHBP"/>
    <property type="match status" value="1"/>
</dbReference>
<evidence type="ECO:0000256" key="2">
    <source>
        <dbReference type="ARBA" id="ARBA00022553"/>
    </source>
</evidence>
<feature type="domain" description="Calponin-homology (CH)" evidence="6">
    <location>
        <begin position="226"/>
        <end position="331"/>
    </location>
</feature>
<dbReference type="Gene3D" id="1.10.418.10">
    <property type="entry name" value="Calponin-like domain"/>
    <property type="match status" value="1"/>
</dbReference>
<evidence type="ECO:0000259" key="8">
    <source>
        <dbReference type="PROSITE" id="PS51848"/>
    </source>
</evidence>
<dbReference type="Ensembl" id="ENSENLT00000016246.1">
    <property type="protein sequence ID" value="ENSENLP00000015645.1"/>
    <property type="gene ID" value="ENSENLG00000007247.1"/>
</dbReference>
<dbReference type="GO" id="GO:0005768">
    <property type="term" value="C:endosome"/>
    <property type="evidence" value="ECO:0007669"/>
    <property type="project" value="UniProtKB-SubCell"/>
</dbReference>
<evidence type="ECO:0000259" key="6">
    <source>
        <dbReference type="PROSITE" id="PS50021"/>
    </source>
</evidence>
<dbReference type="PANTHER" id="PTHR23167:SF42">
    <property type="entry name" value="EH DOMAIN-BINDING PROTEIN 1-LIKE PROTEIN 1"/>
    <property type="match status" value="1"/>
</dbReference>
<reference evidence="9" key="2">
    <citation type="submission" date="2025-08" db="UniProtKB">
        <authorList>
            <consortium name="Ensembl"/>
        </authorList>
    </citation>
    <scope>IDENTIFICATION</scope>
</reference>
<evidence type="ECO:0000256" key="5">
    <source>
        <dbReference type="SAM" id="MobiDB-lite"/>
    </source>
</evidence>
<dbReference type="AlphaFoldDB" id="A0A665U8I5"/>
<dbReference type="PANTHER" id="PTHR23167">
    <property type="entry name" value="CALPONIN HOMOLOGY DOMAIN-CONTAINING PROTEIN DDB_G0272472-RELATED"/>
    <property type="match status" value="1"/>
</dbReference>
<dbReference type="InterPro" id="IPR019448">
    <property type="entry name" value="NT-C2"/>
</dbReference>
<dbReference type="Pfam" id="PF10358">
    <property type="entry name" value="NT-C2"/>
    <property type="match status" value="1"/>
</dbReference>
<evidence type="ECO:0000313" key="10">
    <source>
        <dbReference type="Proteomes" id="UP000472264"/>
    </source>
</evidence>
<dbReference type="InterPro" id="IPR050540">
    <property type="entry name" value="F-actin_Monoox_Mical"/>
</dbReference>
<dbReference type="PROSITE" id="PS51840">
    <property type="entry name" value="C2_NT"/>
    <property type="match status" value="1"/>
</dbReference>
<name>A0A665U8I5_ECHNA</name>
<reference evidence="9" key="1">
    <citation type="submission" date="2021-04" db="EMBL/GenBank/DDBJ databases">
        <authorList>
            <consortium name="Wellcome Sanger Institute Data Sharing"/>
        </authorList>
    </citation>
    <scope>NUCLEOTIDE SEQUENCE [LARGE SCALE GENOMIC DNA]</scope>
</reference>
<dbReference type="SMART" id="SM00033">
    <property type="entry name" value="CH"/>
    <property type="match status" value="1"/>
</dbReference>
<dbReference type="PROSITE" id="PS50021">
    <property type="entry name" value="CH"/>
    <property type="match status" value="1"/>
</dbReference>
<protein>
    <submittedName>
        <fullName evidence="9">EH domain binding protein 1 like 1</fullName>
    </submittedName>
</protein>
<keyword evidence="2" id="KW-0597">Phosphoprotein</keyword>
<keyword evidence="10" id="KW-1185">Reference proteome</keyword>
<dbReference type="SUPFAM" id="SSF47576">
    <property type="entry name" value="Calponin-homology domain, CH-domain"/>
    <property type="match status" value="1"/>
</dbReference>
<sequence>MTSVWKRLQRVGKKASRFQFVASYQELVLECTKKWQPDKLRVVWTRRNRRMCSKLHSWQPGIKNPYRGMVVWPFPENIDISVTLFKEANADEFEDKEWTFVIEGENKGHRKVLASADINLKKFASPTPTQSDLTLKLKPLSVKVVEATLKLSLSCVFVREGKATDEDMQSLASLMSVKPSDIGNLDDFNESDEEEDKNRTPEAGGKEKTRGREKETVRGGEEEGLVNSSQSLLQWCQDITSGYRGVKVTNFSTSWRNGLAFCAILHHFHPDKIDFDQLDTHSIKLNNKKAFDGFEALGISRLLEPSDMVLLSVPDRLIVMTYLSQIRSHFTNQELSVLQIEHNSSQSSYGIALSGSAPTNVDAAAFCMARLNEGVSLEEGGSNALVEVALICCSYLFLVDESTTPVAPPRSTVKTVKSGLPQPLSNLLTFFLCLFSCLLLPFSLDLFPSFFPSLFCCLTSCMFTCICVCDWACGQCLQDTSQYVLSELAALETEQKHIDSRAAVVERRLRSLMETGSDRDEEERLIQEWFMLVNKKNALIRRQDHLELLQEEQDLERRFELLTRELRVIMAIEDWQKSYTQQQREQLLLQELVSLVNQRDEIIRDIDAKERGALEEDERLERGLEMRRRKYSNKDKCVLQ</sequence>
<accession>A0A665U8I5</accession>
<dbReference type="Pfam" id="PF00307">
    <property type="entry name" value="CH"/>
    <property type="match status" value="1"/>
</dbReference>
<evidence type="ECO:0000313" key="9">
    <source>
        <dbReference type="Ensembl" id="ENSENLP00000015645.1"/>
    </source>
</evidence>
<evidence type="ECO:0000259" key="7">
    <source>
        <dbReference type="PROSITE" id="PS51840"/>
    </source>
</evidence>
<dbReference type="InterPro" id="IPR001715">
    <property type="entry name" value="CH_dom"/>
</dbReference>
<reference evidence="9" key="3">
    <citation type="submission" date="2025-09" db="UniProtKB">
        <authorList>
            <consortium name="Ensembl"/>
        </authorList>
    </citation>
    <scope>IDENTIFICATION</scope>
</reference>
<feature type="domain" description="BMERB" evidence="8">
    <location>
        <begin position="470"/>
        <end position="622"/>
    </location>
</feature>
<evidence type="ECO:0000256" key="1">
    <source>
        <dbReference type="ARBA" id="ARBA00004177"/>
    </source>
</evidence>